<sequence length="163" mass="18252">MARPGFISFTGSAQGALEGPEKQLTRDGLSHVLVFRHGIDLPSADDSRVLGGQPMHRPVEVIKPLDRISPQLYQALCEREVLTKVVLFWCHFNNSGTSELLYEIELKNARLVSLQPVMPDLLTKGQEDHPYCEKVSLLYESVSWRYGPSAEVEFEARNEAGKA</sequence>
<dbReference type="Gene3D" id="2.30.110.20">
    <property type="entry name" value="Hcp1-like"/>
    <property type="match status" value="1"/>
</dbReference>
<evidence type="ECO:0008006" key="3">
    <source>
        <dbReference type="Google" id="ProtNLM"/>
    </source>
</evidence>
<evidence type="ECO:0000313" key="2">
    <source>
        <dbReference type="Proteomes" id="UP000190064"/>
    </source>
</evidence>
<dbReference type="EMBL" id="MTSD02000002">
    <property type="protein sequence ID" value="OOV87766.1"/>
    <property type="molecule type" value="Genomic_DNA"/>
</dbReference>
<dbReference type="Proteomes" id="UP000190064">
    <property type="component" value="Unassembled WGS sequence"/>
</dbReference>
<dbReference type="NCBIfam" id="TIGR03344">
    <property type="entry name" value="VI_effect_Hcp1"/>
    <property type="match status" value="1"/>
</dbReference>
<name>A0A1T1HD70_OCELI</name>
<accession>A0A1T1HD70</accession>
<dbReference type="STRING" id="966.BTA35_0207095"/>
<proteinExistence type="predicted"/>
<gene>
    <name evidence="1" type="ORF">BTA35_0207095</name>
</gene>
<dbReference type="PANTHER" id="PTHR34319">
    <property type="entry name" value="MAJOR EXPORTED PROTEIN"/>
    <property type="match status" value="1"/>
</dbReference>
<reference evidence="1" key="1">
    <citation type="submission" date="2017-02" db="EMBL/GenBank/DDBJ databases">
        <title>Draft Genome Sequence of the Salt Water Bacterium Oceanospirillum linum ATCC 11336.</title>
        <authorList>
            <person name="Trachtenberg A.M."/>
            <person name="Carney J.G."/>
            <person name="Linnane J.D."/>
            <person name="Rheaume B.A."/>
            <person name="Pitts N.L."/>
            <person name="Mykles D.L."/>
            <person name="Maclea K.S."/>
        </authorList>
    </citation>
    <scope>NUCLEOTIDE SEQUENCE [LARGE SCALE GENOMIC DNA]</scope>
    <source>
        <strain evidence="1">ATCC 11336</strain>
    </source>
</reference>
<evidence type="ECO:0000313" key="1">
    <source>
        <dbReference type="EMBL" id="OOV87766.1"/>
    </source>
</evidence>
<dbReference type="Pfam" id="PF05638">
    <property type="entry name" value="T6SS_HCP"/>
    <property type="match status" value="1"/>
</dbReference>
<keyword evidence="2" id="KW-1185">Reference proteome</keyword>
<dbReference type="RefSeq" id="WP_078319112.1">
    <property type="nucleotide sequence ID" value="NZ_FXTS01000002.1"/>
</dbReference>
<protein>
    <recommendedName>
        <fullName evidence="3">Hcp1 family type VI secretion system effector</fullName>
    </recommendedName>
</protein>
<organism evidence="1 2">
    <name type="scientific">Oceanospirillum linum</name>
    <dbReference type="NCBI Taxonomy" id="966"/>
    <lineage>
        <taxon>Bacteria</taxon>
        <taxon>Pseudomonadati</taxon>
        <taxon>Pseudomonadota</taxon>
        <taxon>Gammaproteobacteria</taxon>
        <taxon>Oceanospirillales</taxon>
        <taxon>Oceanospirillaceae</taxon>
        <taxon>Oceanospirillum</taxon>
    </lineage>
</organism>
<dbReference type="SUPFAM" id="SSF141452">
    <property type="entry name" value="Hcp1-like"/>
    <property type="match status" value="1"/>
</dbReference>
<dbReference type="InterPro" id="IPR052947">
    <property type="entry name" value="T6SS_Hcp1_domain"/>
</dbReference>
<dbReference type="InterPro" id="IPR036624">
    <property type="entry name" value="Hcp1-lik_sf"/>
</dbReference>
<comment type="caution">
    <text evidence="1">The sequence shown here is derived from an EMBL/GenBank/DDBJ whole genome shotgun (WGS) entry which is preliminary data.</text>
</comment>
<dbReference type="PANTHER" id="PTHR34319:SF7">
    <property type="entry name" value="HNH ENDONUCLEASE DOMAIN-CONTAINING PROTEIN"/>
    <property type="match status" value="1"/>
</dbReference>
<dbReference type="InterPro" id="IPR008514">
    <property type="entry name" value="T6SS_Hcp"/>
</dbReference>
<dbReference type="AlphaFoldDB" id="A0A1T1HD70"/>